<name>A0A3G6RSN4_CHRLC</name>
<evidence type="ECO:0000313" key="2">
    <source>
        <dbReference type="EMBL" id="AZA84114.1"/>
    </source>
</evidence>
<dbReference type="Gene3D" id="3.40.50.300">
    <property type="entry name" value="P-loop containing nucleotide triphosphate hydrolases"/>
    <property type="match status" value="1"/>
</dbReference>
<feature type="domain" description="NadR/Ttd14 AAA" evidence="1">
    <location>
        <begin position="14"/>
        <end position="168"/>
    </location>
</feature>
<dbReference type="OrthoDB" id="5638848at2"/>
<accession>A0A3G6RSN4</accession>
<dbReference type="EMBL" id="PPEH01000006">
    <property type="protein sequence ID" value="PNW12669.1"/>
    <property type="molecule type" value="Genomic_DNA"/>
</dbReference>
<dbReference type="EMBL" id="CP033924">
    <property type="protein sequence ID" value="AZA84114.1"/>
    <property type="molecule type" value="Genomic_DNA"/>
</dbReference>
<dbReference type="SUPFAM" id="SSF52540">
    <property type="entry name" value="P-loop containing nucleoside triphosphate hydrolases"/>
    <property type="match status" value="1"/>
</dbReference>
<evidence type="ECO:0000259" key="1">
    <source>
        <dbReference type="Pfam" id="PF13521"/>
    </source>
</evidence>
<reference evidence="3 4" key="1">
    <citation type="submission" date="2018-01" db="EMBL/GenBank/DDBJ databases">
        <title>Draft genome sequences of Chryseobacterium lactis NCTC11390, Chryseobacterium oncorhynchi 701B-08, and Chryseobacterium viscerum 687B-08.</title>
        <authorList>
            <person name="Jeong J.-J."/>
            <person name="Lee Y.J."/>
            <person name="Park B."/>
            <person name="Choi I.-G."/>
            <person name="Kim K.D."/>
        </authorList>
    </citation>
    <scope>NUCLEOTIDE SEQUENCE [LARGE SCALE GENOMIC DNA]</scope>
    <source>
        <strain evidence="3 4">NCTC11390</strain>
    </source>
</reference>
<dbReference type="InterPro" id="IPR038727">
    <property type="entry name" value="NadR/Ttd14_AAA_dom"/>
</dbReference>
<dbReference type="KEGG" id="clac:EG342_20470"/>
<dbReference type="Proteomes" id="UP000236262">
    <property type="component" value="Unassembled WGS sequence"/>
</dbReference>
<gene>
    <name evidence="3" type="ORF">C1637_16630</name>
    <name evidence="2" type="ORF">EG342_20470</name>
</gene>
<dbReference type="Pfam" id="PF13521">
    <property type="entry name" value="AAA_28"/>
    <property type="match status" value="1"/>
</dbReference>
<dbReference type="RefSeq" id="WP_037532479.1">
    <property type="nucleotide sequence ID" value="NZ_CP033924.1"/>
</dbReference>
<dbReference type="Proteomes" id="UP000279972">
    <property type="component" value="Chromosome"/>
</dbReference>
<evidence type="ECO:0000313" key="5">
    <source>
        <dbReference type="Proteomes" id="UP000279972"/>
    </source>
</evidence>
<reference evidence="2 5" key="2">
    <citation type="submission" date="2018-11" db="EMBL/GenBank/DDBJ databases">
        <title>Proposal to divide the Flavobacteriaceae and reorganize its genera based on Amino Acid Identity values calculated from whole genome sequences.</title>
        <authorList>
            <person name="Nicholson A.C."/>
            <person name="Gulvik C.A."/>
            <person name="Whitney A.M."/>
            <person name="Humrighouse B.W."/>
            <person name="Bell M."/>
            <person name="Holmes B."/>
            <person name="Steigerwalt A.G."/>
            <person name="Villarma A."/>
            <person name="Sheth M."/>
            <person name="Batra D."/>
            <person name="Pryor J."/>
            <person name="Bernardet J.-F."/>
            <person name="Hugo C."/>
            <person name="Kampfer P."/>
            <person name="Newman J."/>
            <person name="McQuiston J.R."/>
        </authorList>
    </citation>
    <scope>NUCLEOTIDE SEQUENCE [LARGE SCALE GENOMIC DNA]</scope>
    <source>
        <strain evidence="2 5">KC_1864</strain>
    </source>
</reference>
<organism evidence="3 4">
    <name type="scientific">Chryseobacterium lactis</name>
    <dbReference type="NCBI Taxonomy" id="1241981"/>
    <lineage>
        <taxon>Bacteria</taxon>
        <taxon>Pseudomonadati</taxon>
        <taxon>Bacteroidota</taxon>
        <taxon>Flavobacteriia</taxon>
        <taxon>Flavobacteriales</taxon>
        <taxon>Weeksellaceae</taxon>
        <taxon>Chryseobacterium group</taxon>
        <taxon>Chryseobacterium</taxon>
    </lineage>
</organism>
<dbReference type="InterPro" id="IPR027417">
    <property type="entry name" value="P-loop_NTPase"/>
</dbReference>
<keyword evidence="5" id="KW-1185">Reference proteome</keyword>
<protein>
    <recommendedName>
        <fullName evidence="1">NadR/Ttd14 AAA domain-containing protein</fullName>
    </recommendedName>
</protein>
<evidence type="ECO:0000313" key="4">
    <source>
        <dbReference type="Proteomes" id="UP000236262"/>
    </source>
</evidence>
<dbReference type="AlphaFoldDB" id="A0A3G6RSN4"/>
<evidence type="ECO:0000313" key="3">
    <source>
        <dbReference type="EMBL" id="PNW12669.1"/>
    </source>
</evidence>
<dbReference type="GeneID" id="78464062"/>
<proteinExistence type="predicted"/>
<sequence length="182" mass="21218">MDTINHKEIKTNWYVITGGPCTGKTTVIELLAERGYATIAEQARHYIDTQKIKGRTIEEIKSNKEQFQMDILNMQISEESTLDVNQVAFLDRALPDAMAYYEFLGIEYDARLVTMCKKFCYQKVFILDRLPLINDYARLEDEDEQIRIHNLIIDVYNRSPCPVIQVPVLPPDERVDFILRNL</sequence>